<feature type="domain" description="Leucine-rich repeat-containing N-terminal plant-type" evidence="13">
    <location>
        <begin position="33"/>
        <end position="71"/>
    </location>
</feature>
<dbReference type="Pfam" id="PF13855">
    <property type="entry name" value="LRR_8"/>
    <property type="match status" value="1"/>
</dbReference>
<keyword evidence="15" id="KW-1185">Reference proteome</keyword>
<dbReference type="SUPFAM" id="SSF52058">
    <property type="entry name" value="L domain-like"/>
    <property type="match status" value="1"/>
</dbReference>
<evidence type="ECO:0000256" key="9">
    <source>
        <dbReference type="ARBA" id="ARBA00023136"/>
    </source>
</evidence>
<sequence length="271" mass="29920">MAKNNPLIVIITAFVVLGLMFSLVKAAATNITTDQHALLALKDRIKYDPTNLLAKNWSTSSSVCTWIGVTCGVRHHRVTVLNISYFGLAGTLPPQLGNLSFLQVLAIGNNSFSGSLPEELFFLGNLSSLRVVDLSYNQLSGTIPSSIFQISSLEKLDLTSNMFDGQIPSIISKCQRLQMLSLSLNNFIGYIPKEIGNMTMLKELYLGNNKLQAHITHDPHNLLANNWTASTFVCNWVGITCDSQNNSHSLESYLNESYEHHSAAYRKSLIP</sequence>
<dbReference type="FunFam" id="3.80.10.10:FF:000101">
    <property type="entry name" value="LRR receptor-like serine/threonine-protein kinase ERECTA"/>
    <property type="match status" value="1"/>
</dbReference>
<reference evidence="15" key="1">
    <citation type="journal article" date="2019" name="Gigascience">
        <title>De novo genome assembly of the endangered Acer yangbiense, a plant species with extremely small populations endemic to Yunnan Province, China.</title>
        <authorList>
            <person name="Yang J."/>
            <person name="Wariss H.M."/>
            <person name="Tao L."/>
            <person name="Zhang R."/>
            <person name="Yun Q."/>
            <person name="Hollingsworth P."/>
            <person name="Dao Z."/>
            <person name="Luo G."/>
            <person name="Guo H."/>
            <person name="Ma Y."/>
            <person name="Sun W."/>
        </authorList>
    </citation>
    <scope>NUCLEOTIDE SEQUENCE [LARGE SCALE GENOMIC DNA]</scope>
    <source>
        <strain evidence="15">cv. Malutang</strain>
    </source>
</reference>
<keyword evidence="6" id="KW-0547">Nucleotide-binding</keyword>
<keyword evidence="9" id="KW-0472">Membrane</keyword>
<proteinExistence type="predicted"/>
<gene>
    <name evidence="14" type="ORF">EZV62_026898</name>
</gene>
<keyword evidence="5" id="KW-0677">Repeat</keyword>
<feature type="domain" description="Leucine-rich repeat-containing N-terminal plant-type" evidence="13">
    <location>
        <begin position="212"/>
        <end position="242"/>
    </location>
</feature>
<evidence type="ECO:0000256" key="11">
    <source>
        <dbReference type="ARBA" id="ARBA00023180"/>
    </source>
</evidence>
<dbReference type="Pfam" id="PF00560">
    <property type="entry name" value="LRR_1"/>
    <property type="match status" value="1"/>
</dbReference>
<dbReference type="InterPro" id="IPR003591">
    <property type="entry name" value="Leu-rich_rpt_typical-subtyp"/>
</dbReference>
<dbReference type="Gene3D" id="3.80.10.10">
    <property type="entry name" value="Ribonuclease Inhibitor"/>
    <property type="match status" value="2"/>
</dbReference>
<evidence type="ECO:0000256" key="4">
    <source>
        <dbReference type="ARBA" id="ARBA00022729"/>
    </source>
</evidence>
<evidence type="ECO:0000256" key="5">
    <source>
        <dbReference type="ARBA" id="ARBA00022737"/>
    </source>
</evidence>
<evidence type="ECO:0000256" key="8">
    <source>
        <dbReference type="ARBA" id="ARBA00022989"/>
    </source>
</evidence>
<evidence type="ECO:0000256" key="1">
    <source>
        <dbReference type="ARBA" id="ARBA00004479"/>
    </source>
</evidence>
<dbReference type="PANTHER" id="PTHR48060:SF21">
    <property type="entry name" value="L DOMAIN-LIKE PROTEIN"/>
    <property type="match status" value="1"/>
</dbReference>
<comment type="caution">
    <text evidence="14">The sequence shown here is derived from an EMBL/GenBank/DDBJ whole genome shotgun (WGS) entry which is preliminary data.</text>
</comment>
<dbReference type="Pfam" id="PF08263">
    <property type="entry name" value="LRRNT_2"/>
    <property type="match status" value="2"/>
</dbReference>
<organism evidence="14 15">
    <name type="scientific">Acer yangbiense</name>
    <dbReference type="NCBI Taxonomy" id="1000413"/>
    <lineage>
        <taxon>Eukaryota</taxon>
        <taxon>Viridiplantae</taxon>
        <taxon>Streptophyta</taxon>
        <taxon>Embryophyta</taxon>
        <taxon>Tracheophyta</taxon>
        <taxon>Spermatophyta</taxon>
        <taxon>Magnoliopsida</taxon>
        <taxon>eudicotyledons</taxon>
        <taxon>Gunneridae</taxon>
        <taxon>Pentapetalae</taxon>
        <taxon>rosids</taxon>
        <taxon>malvids</taxon>
        <taxon>Sapindales</taxon>
        <taxon>Sapindaceae</taxon>
        <taxon>Hippocastanoideae</taxon>
        <taxon>Acereae</taxon>
        <taxon>Acer</taxon>
    </lineage>
</organism>
<dbReference type="InterPro" id="IPR001611">
    <property type="entry name" value="Leu-rich_rpt"/>
</dbReference>
<keyword evidence="10" id="KW-0675">Receptor</keyword>
<dbReference type="InterPro" id="IPR053211">
    <property type="entry name" value="DNA_repair-toleration"/>
</dbReference>
<keyword evidence="8" id="KW-1133">Transmembrane helix</keyword>
<evidence type="ECO:0000256" key="12">
    <source>
        <dbReference type="SAM" id="SignalP"/>
    </source>
</evidence>
<evidence type="ECO:0000313" key="15">
    <source>
        <dbReference type="Proteomes" id="UP000323000"/>
    </source>
</evidence>
<dbReference type="AlphaFoldDB" id="A0A5C7GS33"/>
<evidence type="ECO:0000256" key="3">
    <source>
        <dbReference type="ARBA" id="ARBA00022692"/>
    </source>
</evidence>
<evidence type="ECO:0000256" key="7">
    <source>
        <dbReference type="ARBA" id="ARBA00022840"/>
    </source>
</evidence>
<evidence type="ECO:0000256" key="6">
    <source>
        <dbReference type="ARBA" id="ARBA00022741"/>
    </source>
</evidence>
<keyword evidence="4 12" id="KW-0732">Signal</keyword>
<dbReference type="Proteomes" id="UP000323000">
    <property type="component" value="Chromosome 13"/>
</dbReference>
<accession>A0A5C7GS33</accession>
<dbReference type="InterPro" id="IPR032675">
    <property type="entry name" value="LRR_dom_sf"/>
</dbReference>
<feature type="chain" id="PRO_5022705688" description="Leucine-rich repeat-containing N-terminal plant-type domain-containing protein" evidence="12">
    <location>
        <begin position="27"/>
        <end position="271"/>
    </location>
</feature>
<evidence type="ECO:0000259" key="13">
    <source>
        <dbReference type="Pfam" id="PF08263"/>
    </source>
</evidence>
<dbReference type="OrthoDB" id="676979at2759"/>
<keyword evidence="7" id="KW-0067">ATP-binding</keyword>
<dbReference type="PANTHER" id="PTHR48060">
    <property type="entry name" value="DNA DAMAGE-REPAIR/TOLERATION PROTEIN DRT100"/>
    <property type="match status" value="1"/>
</dbReference>
<dbReference type="SMART" id="SM00369">
    <property type="entry name" value="LRR_TYP"/>
    <property type="match status" value="3"/>
</dbReference>
<evidence type="ECO:0000256" key="2">
    <source>
        <dbReference type="ARBA" id="ARBA00022614"/>
    </source>
</evidence>
<evidence type="ECO:0000256" key="10">
    <source>
        <dbReference type="ARBA" id="ARBA00023170"/>
    </source>
</evidence>
<feature type="signal peptide" evidence="12">
    <location>
        <begin position="1"/>
        <end position="26"/>
    </location>
</feature>
<keyword evidence="3" id="KW-0812">Transmembrane</keyword>
<name>A0A5C7GS33_9ROSI</name>
<comment type="subcellular location">
    <subcellularLocation>
        <location evidence="1">Membrane</location>
        <topology evidence="1">Single-pass type I membrane protein</topology>
    </subcellularLocation>
</comment>
<dbReference type="GO" id="GO:0005524">
    <property type="term" value="F:ATP binding"/>
    <property type="evidence" value="ECO:0007669"/>
    <property type="project" value="UniProtKB-KW"/>
</dbReference>
<keyword evidence="2" id="KW-0433">Leucine-rich repeat</keyword>
<protein>
    <recommendedName>
        <fullName evidence="13">Leucine-rich repeat-containing N-terminal plant-type domain-containing protein</fullName>
    </recommendedName>
</protein>
<dbReference type="InterPro" id="IPR013210">
    <property type="entry name" value="LRR_N_plant-typ"/>
</dbReference>
<dbReference type="GO" id="GO:0016020">
    <property type="term" value="C:membrane"/>
    <property type="evidence" value="ECO:0007669"/>
    <property type="project" value="UniProtKB-SubCell"/>
</dbReference>
<keyword evidence="11" id="KW-0325">Glycoprotein</keyword>
<dbReference type="EMBL" id="VAHF01000013">
    <property type="protein sequence ID" value="TXG47604.1"/>
    <property type="molecule type" value="Genomic_DNA"/>
</dbReference>
<evidence type="ECO:0000313" key="14">
    <source>
        <dbReference type="EMBL" id="TXG47604.1"/>
    </source>
</evidence>